<organism evidence="2 3">
    <name type="scientific">Pseudocercospora musae</name>
    <dbReference type="NCBI Taxonomy" id="113226"/>
    <lineage>
        <taxon>Eukaryota</taxon>
        <taxon>Fungi</taxon>
        <taxon>Dikarya</taxon>
        <taxon>Ascomycota</taxon>
        <taxon>Pezizomycotina</taxon>
        <taxon>Dothideomycetes</taxon>
        <taxon>Dothideomycetidae</taxon>
        <taxon>Mycosphaerellales</taxon>
        <taxon>Mycosphaerellaceae</taxon>
        <taxon>Pseudocercospora</taxon>
    </lineage>
</organism>
<reference evidence="2 3" key="1">
    <citation type="submission" date="2015-07" db="EMBL/GenBank/DDBJ databases">
        <title>Comparative genomics of the Sigatoka disease complex on banana suggests a link between parallel evolutionary changes in Pseudocercospora fijiensis and Pseudocercospora eumusae and increased virulence on the banana host.</title>
        <authorList>
            <person name="Chang T.-C."/>
            <person name="Salvucci A."/>
            <person name="Crous P.W."/>
            <person name="Stergiopoulos I."/>
        </authorList>
    </citation>
    <scope>NUCLEOTIDE SEQUENCE [LARGE SCALE GENOMIC DNA]</scope>
    <source>
        <strain evidence="2 3">CBS 116634</strain>
    </source>
</reference>
<protein>
    <submittedName>
        <fullName evidence="2">Uncharacterized protein</fullName>
    </submittedName>
</protein>
<dbReference type="EMBL" id="LFZO01000703">
    <property type="protein sequence ID" value="KXS99722.1"/>
    <property type="molecule type" value="Genomic_DNA"/>
</dbReference>
<evidence type="ECO:0000313" key="3">
    <source>
        <dbReference type="Proteomes" id="UP000073492"/>
    </source>
</evidence>
<evidence type="ECO:0000313" key="2">
    <source>
        <dbReference type="EMBL" id="KXS99722.1"/>
    </source>
</evidence>
<comment type="caution">
    <text evidence="2">The sequence shown here is derived from an EMBL/GenBank/DDBJ whole genome shotgun (WGS) entry which is preliminary data.</text>
</comment>
<evidence type="ECO:0000256" key="1">
    <source>
        <dbReference type="SAM" id="MobiDB-lite"/>
    </source>
</evidence>
<name>A0A139HBA9_9PEZI</name>
<dbReference type="OrthoDB" id="3648217at2759"/>
<gene>
    <name evidence="2" type="ORF">AC579_7161</name>
</gene>
<dbReference type="Proteomes" id="UP000073492">
    <property type="component" value="Unassembled WGS sequence"/>
</dbReference>
<keyword evidence="3" id="KW-1185">Reference proteome</keyword>
<accession>A0A139HBA9</accession>
<sequence length="83" mass="8880">MLYGSQYKSVEELPGARFADTLKAIFAHNKQNTSDKASIPASERQSRATSKATTPAASTQASRSASVSSNVSRKIFQGGYYAC</sequence>
<feature type="region of interest" description="Disordered" evidence="1">
    <location>
        <begin position="32"/>
        <end position="70"/>
    </location>
</feature>
<dbReference type="AlphaFoldDB" id="A0A139HBA9"/>
<proteinExistence type="predicted"/>
<feature type="compositionally biased region" description="Low complexity" evidence="1">
    <location>
        <begin position="47"/>
        <end position="70"/>
    </location>
</feature>